<comment type="caution">
    <text evidence="3">The sequence shown here is derived from an EMBL/GenBank/DDBJ whole genome shotgun (WGS) entry which is preliminary data.</text>
</comment>
<dbReference type="GO" id="GO:0006813">
    <property type="term" value="P:potassium ion transport"/>
    <property type="evidence" value="ECO:0007669"/>
    <property type="project" value="InterPro"/>
</dbReference>
<dbReference type="InterPro" id="IPR003148">
    <property type="entry name" value="RCK_N"/>
</dbReference>
<dbReference type="Pfam" id="PF02080">
    <property type="entry name" value="TrkA_C"/>
    <property type="match status" value="1"/>
</dbReference>
<dbReference type="PANTHER" id="PTHR43833:SF7">
    <property type="entry name" value="KTR SYSTEM POTASSIUM UPTAKE PROTEIN C"/>
    <property type="match status" value="1"/>
</dbReference>
<dbReference type="Gene3D" id="3.40.50.720">
    <property type="entry name" value="NAD(P)-binding Rossmann-like Domain"/>
    <property type="match status" value="1"/>
</dbReference>
<dbReference type="Gene3D" id="3.30.70.1450">
    <property type="entry name" value="Regulator of K+ conductance, C-terminal domain"/>
    <property type="match status" value="1"/>
</dbReference>
<dbReference type="Pfam" id="PF02254">
    <property type="entry name" value="TrkA_N"/>
    <property type="match status" value="1"/>
</dbReference>
<proteinExistence type="predicted"/>
<organism evidence="3 4">
    <name type="scientific">Eiseniibacteriota bacterium</name>
    <dbReference type="NCBI Taxonomy" id="2212470"/>
    <lineage>
        <taxon>Bacteria</taxon>
        <taxon>Candidatus Eiseniibacteriota</taxon>
    </lineage>
</organism>
<accession>A0A956SIL6</accession>
<dbReference type="SUPFAM" id="SSF116726">
    <property type="entry name" value="TrkA C-terminal domain-like"/>
    <property type="match status" value="1"/>
</dbReference>
<sequence length="218" mass="23132">MQQQAIVIGLGQFGMSLARAMTKRGVEVLAVDVREERVRTAAAFAAEAACFDATDGDALGRTSPEKRDICVCAIGDEAKEASIICTALLRQMGAKRVIARCNDDVHARILTLVGAHRIVNPEQEFGERLANQILHAGIRGEMLLGDGVLITETEAPGSFLGHDLGSLELPSRFGVTVVAIRKHTGAIVLPDAASTVEEGDVLVVVSSEGAVARMMERS</sequence>
<dbReference type="Proteomes" id="UP000739538">
    <property type="component" value="Unassembled WGS sequence"/>
</dbReference>
<dbReference type="PROSITE" id="PS51201">
    <property type="entry name" value="RCK_N"/>
    <property type="match status" value="1"/>
</dbReference>
<reference evidence="3" key="1">
    <citation type="submission" date="2020-04" db="EMBL/GenBank/DDBJ databases">
        <authorList>
            <person name="Zhang T."/>
        </authorList>
    </citation>
    <scope>NUCLEOTIDE SEQUENCE</scope>
    <source>
        <strain evidence="3">HKST-UBA02</strain>
    </source>
</reference>
<feature type="domain" description="RCK C-terminal" evidence="2">
    <location>
        <begin position="138"/>
        <end position="218"/>
    </location>
</feature>
<gene>
    <name evidence="3" type="ORF">KDA27_27980</name>
</gene>
<evidence type="ECO:0000259" key="1">
    <source>
        <dbReference type="PROSITE" id="PS51201"/>
    </source>
</evidence>
<reference evidence="3" key="2">
    <citation type="journal article" date="2021" name="Microbiome">
        <title>Successional dynamics and alternative stable states in a saline activated sludge microbial community over 9 years.</title>
        <authorList>
            <person name="Wang Y."/>
            <person name="Ye J."/>
            <person name="Ju F."/>
            <person name="Liu L."/>
            <person name="Boyd J.A."/>
            <person name="Deng Y."/>
            <person name="Parks D.H."/>
            <person name="Jiang X."/>
            <person name="Yin X."/>
            <person name="Woodcroft B.J."/>
            <person name="Tyson G.W."/>
            <person name="Hugenholtz P."/>
            <person name="Polz M.F."/>
            <person name="Zhang T."/>
        </authorList>
    </citation>
    <scope>NUCLEOTIDE SEQUENCE</scope>
    <source>
        <strain evidence="3">HKST-UBA02</strain>
    </source>
</reference>
<dbReference type="InterPro" id="IPR050721">
    <property type="entry name" value="Trk_Ktr_HKT_K-transport"/>
</dbReference>
<dbReference type="PROSITE" id="PS51202">
    <property type="entry name" value="RCK_C"/>
    <property type="match status" value="1"/>
</dbReference>
<dbReference type="InterPro" id="IPR036721">
    <property type="entry name" value="RCK_C_sf"/>
</dbReference>
<dbReference type="AlphaFoldDB" id="A0A956SIL6"/>
<evidence type="ECO:0000313" key="4">
    <source>
        <dbReference type="Proteomes" id="UP000739538"/>
    </source>
</evidence>
<dbReference type="InterPro" id="IPR006037">
    <property type="entry name" value="RCK_C"/>
</dbReference>
<dbReference type="GO" id="GO:0008324">
    <property type="term" value="F:monoatomic cation transmembrane transporter activity"/>
    <property type="evidence" value="ECO:0007669"/>
    <property type="project" value="InterPro"/>
</dbReference>
<dbReference type="InterPro" id="IPR036291">
    <property type="entry name" value="NAD(P)-bd_dom_sf"/>
</dbReference>
<dbReference type="EMBL" id="JAGQHS010000432">
    <property type="protein sequence ID" value="MCA9759668.1"/>
    <property type="molecule type" value="Genomic_DNA"/>
</dbReference>
<dbReference type="PANTHER" id="PTHR43833">
    <property type="entry name" value="POTASSIUM CHANNEL PROTEIN 2-RELATED-RELATED"/>
    <property type="match status" value="1"/>
</dbReference>
<feature type="domain" description="RCK N-terminal" evidence="1">
    <location>
        <begin position="2"/>
        <end position="119"/>
    </location>
</feature>
<evidence type="ECO:0000313" key="3">
    <source>
        <dbReference type="EMBL" id="MCA9759668.1"/>
    </source>
</evidence>
<protein>
    <submittedName>
        <fullName evidence="3">TrkA family potassium uptake protein</fullName>
    </submittedName>
</protein>
<name>A0A956SIL6_UNCEI</name>
<evidence type="ECO:0000259" key="2">
    <source>
        <dbReference type="PROSITE" id="PS51202"/>
    </source>
</evidence>
<dbReference type="SUPFAM" id="SSF51735">
    <property type="entry name" value="NAD(P)-binding Rossmann-fold domains"/>
    <property type="match status" value="1"/>
</dbReference>